<evidence type="ECO:0000256" key="3">
    <source>
        <dbReference type="ARBA" id="ARBA00011890"/>
    </source>
</evidence>
<evidence type="ECO:0000256" key="1">
    <source>
        <dbReference type="ARBA" id="ARBA00004496"/>
    </source>
</evidence>
<evidence type="ECO:0000313" key="13">
    <source>
        <dbReference type="EMBL" id="MFO7194159.1"/>
    </source>
</evidence>
<comment type="similarity">
    <text evidence="2">Belongs to the methyltransferase superfamily. L-isoaspartyl/D-aspartyl protein methyltransferase family.</text>
</comment>
<dbReference type="Pfam" id="PF01135">
    <property type="entry name" value="PCMT"/>
    <property type="match status" value="1"/>
</dbReference>
<feature type="region of interest" description="Disordered" evidence="12">
    <location>
        <begin position="360"/>
        <end position="384"/>
    </location>
</feature>
<evidence type="ECO:0000256" key="5">
    <source>
        <dbReference type="ARBA" id="ARBA00022490"/>
    </source>
</evidence>
<dbReference type="AlphaFoldDB" id="A0ABD6FJP4"/>
<evidence type="ECO:0000256" key="8">
    <source>
        <dbReference type="ARBA" id="ARBA00022691"/>
    </source>
</evidence>
<evidence type="ECO:0000256" key="9">
    <source>
        <dbReference type="ARBA" id="ARBA00030757"/>
    </source>
</evidence>
<evidence type="ECO:0000313" key="14">
    <source>
        <dbReference type="Proteomes" id="UP000249324"/>
    </source>
</evidence>
<comment type="caution">
    <text evidence="13">The sequence shown here is derived from an EMBL/GenBank/DDBJ whole genome shotgun (WGS) entry which is preliminary data.</text>
</comment>
<comment type="subcellular location">
    <subcellularLocation>
        <location evidence="1">Cytoplasm</location>
    </subcellularLocation>
</comment>
<dbReference type="InterPro" id="IPR029063">
    <property type="entry name" value="SAM-dependent_MTases_sf"/>
</dbReference>
<keyword evidence="5" id="KW-0963">Cytoplasm</keyword>
<evidence type="ECO:0000256" key="12">
    <source>
        <dbReference type="SAM" id="MobiDB-lite"/>
    </source>
</evidence>
<dbReference type="GO" id="GO:0004719">
    <property type="term" value="F:protein-L-isoaspartate (D-aspartate) O-methyltransferase activity"/>
    <property type="evidence" value="ECO:0007669"/>
    <property type="project" value="UniProtKB-EC"/>
</dbReference>
<dbReference type="GO" id="GO:0005737">
    <property type="term" value="C:cytoplasm"/>
    <property type="evidence" value="ECO:0007669"/>
    <property type="project" value="UniProtKB-SubCell"/>
</dbReference>
<dbReference type="EMBL" id="QGUI02000366">
    <property type="protein sequence ID" value="MFO7194159.1"/>
    <property type="molecule type" value="Genomic_DNA"/>
</dbReference>
<dbReference type="GO" id="GO:0032259">
    <property type="term" value="P:methylation"/>
    <property type="evidence" value="ECO:0007669"/>
    <property type="project" value="UniProtKB-KW"/>
</dbReference>
<keyword evidence="8" id="KW-0949">S-adenosyl-L-methionine</keyword>
<dbReference type="PANTHER" id="PTHR11579:SF0">
    <property type="entry name" value="PROTEIN-L-ISOASPARTATE(D-ASPARTATE) O-METHYLTRANSFERASE"/>
    <property type="match status" value="1"/>
</dbReference>
<gene>
    <name evidence="13" type="ORF">DIU77_018105</name>
</gene>
<name>A0ABD6FJP4_9PSEU</name>
<sequence length="384" mass="43019">MRDWRDVLTVPRDAFVPSLVWVDDPRSDGFVAIAREKSESEWRALVDSDVPIVTQVDDGATTAEQVGLRPTSSCSQPSIVAAMLEALDVRPGHRVLEIGTGTGWNAALLAERVGERGKVTSIEIDPAVADHACQALGRTGHRVQVIVGDGTLGYSPGTPYDRIISTASVARIPRMWIQQTRPGGVIVTPWGTDFGDDALTRLTTRDDGSAVGRCGRNLTFMRVRSQRRDFVDPSEEELASAHVSSTERTARELFEMVEFTHAAFTIGLRVPHCYYTVEDVSTNRRHIELHDVRTRSWARVTMLRDHHPWRVQQFGPRRLWDEVDDAYRWWEGKGRPAAERYGITVEPDGTHKIWLDDPASPQQWVLPSSSAPRHTAPMIQRDDS</sequence>
<evidence type="ECO:0000256" key="2">
    <source>
        <dbReference type="ARBA" id="ARBA00005369"/>
    </source>
</evidence>
<proteinExistence type="inferred from homology"/>
<keyword evidence="6 13" id="KW-0489">Methyltransferase</keyword>
<dbReference type="InterPro" id="IPR000682">
    <property type="entry name" value="PCMT"/>
</dbReference>
<organism evidence="13 14">
    <name type="scientific">Thermocrispum agreste</name>
    <dbReference type="NCBI Taxonomy" id="37925"/>
    <lineage>
        <taxon>Bacteria</taxon>
        <taxon>Bacillati</taxon>
        <taxon>Actinomycetota</taxon>
        <taxon>Actinomycetes</taxon>
        <taxon>Pseudonocardiales</taxon>
        <taxon>Pseudonocardiaceae</taxon>
        <taxon>Thermocrispum</taxon>
    </lineage>
</organism>
<dbReference type="CDD" id="cd02440">
    <property type="entry name" value="AdoMet_MTases"/>
    <property type="match status" value="1"/>
</dbReference>
<evidence type="ECO:0000256" key="10">
    <source>
        <dbReference type="ARBA" id="ARBA00031323"/>
    </source>
</evidence>
<evidence type="ECO:0000256" key="11">
    <source>
        <dbReference type="ARBA" id="ARBA00031350"/>
    </source>
</evidence>
<dbReference type="PANTHER" id="PTHR11579">
    <property type="entry name" value="PROTEIN-L-ISOASPARTATE O-METHYLTRANSFERASE"/>
    <property type="match status" value="1"/>
</dbReference>
<protein>
    <recommendedName>
        <fullName evidence="4">Protein-L-isoaspartate O-methyltransferase</fullName>
        <ecNumber evidence="3">2.1.1.77</ecNumber>
    </recommendedName>
    <alternativeName>
        <fullName evidence="11">L-isoaspartyl protein carboxyl methyltransferase</fullName>
    </alternativeName>
    <alternativeName>
        <fullName evidence="9">Protein L-isoaspartyl methyltransferase</fullName>
    </alternativeName>
    <alternativeName>
        <fullName evidence="10">Protein-beta-aspartate methyltransferase</fullName>
    </alternativeName>
</protein>
<dbReference type="SUPFAM" id="SSF53335">
    <property type="entry name" value="S-adenosyl-L-methionine-dependent methyltransferases"/>
    <property type="match status" value="1"/>
</dbReference>
<dbReference type="Gene3D" id="3.40.50.150">
    <property type="entry name" value="Vaccinia Virus protein VP39"/>
    <property type="match status" value="1"/>
</dbReference>
<accession>A0ABD6FJP4</accession>
<reference evidence="13 14" key="1">
    <citation type="journal article" date="2021" name="BMC Genomics">
        <title>Genome-resolved metagenome and metatranscriptome analyses of thermophilic composting reveal key bacterial players and their metabolic interactions.</title>
        <authorList>
            <person name="Braga L.P.P."/>
            <person name="Pereira R.V."/>
            <person name="Martins L.F."/>
            <person name="Moura L.M.S."/>
            <person name="Sanchez F.B."/>
            <person name="Patane J.S.L."/>
            <person name="da Silva A.M."/>
            <person name="Setubal J.C."/>
        </authorList>
    </citation>
    <scope>NUCLEOTIDE SEQUENCE [LARGE SCALE GENOMIC DNA]</scope>
    <source>
        <strain evidence="13">ZC4RG45</strain>
    </source>
</reference>
<keyword evidence="7" id="KW-0808">Transferase</keyword>
<evidence type="ECO:0000256" key="7">
    <source>
        <dbReference type="ARBA" id="ARBA00022679"/>
    </source>
</evidence>
<evidence type="ECO:0000256" key="4">
    <source>
        <dbReference type="ARBA" id="ARBA00013346"/>
    </source>
</evidence>
<feature type="compositionally biased region" description="Polar residues" evidence="12">
    <location>
        <begin position="360"/>
        <end position="372"/>
    </location>
</feature>
<dbReference type="Proteomes" id="UP000249324">
    <property type="component" value="Unassembled WGS sequence"/>
</dbReference>
<evidence type="ECO:0000256" key="6">
    <source>
        <dbReference type="ARBA" id="ARBA00022603"/>
    </source>
</evidence>
<dbReference type="EC" id="2.1.1.77" evidence="3"/>